<organism evidence="1 2">
    <name type="scientific">Jatropha curcas</name>
    <name type="common">Barbados nut</name>
    <dbReference type="NCBI Taxonomy" id="180498"/>
    <lineage>
        <taxon>Eukaryota</taxon>
        <taxon>Viridiplantae</taxon>
        <taxon>Streptophyta</taxon>
        <taxon>Embryophyta</taxon>
        <taxon>Tracheophyta</taxon>
        <taxon>Spermatophyta</taxon>
        <taxon>Magnoliopsida</taxon>
        <taxon>eudicotyledons</taxon>
        <taxon>Gunneridae</taxon>
        <taxon>Pentapetalae</taxon>
        <taxon>rosids</taxon>
        <taxon>fabids</taxon>
        <taxon>Malpighiales</taxon>
        <taxon>Euphorbiaceae</taxon>
        <taxon>Crotonoideae</taxon>
        <taxon>Jatropheae</taxon>
        <taxon>Jatropha</taxon>
    </lineage>
</organism>
<dbReference type="AlphaFoldDB" id="A0A067LGM7"/>
<proteinExistence type="predicted"/>
<evidence type="ECO:0000313" key="1">
    <source>
        <dbReference type="EMBL" id="KDP43319.1"/>
    </source>
</evidence>
<name>A0A067LGM7_JATCU</name>
<dbReference type="EMBL" id="KK914276">
    <property type="protein sequence ID" value="KDP43319.1"/>
    <property type="molecule type" value="Genomic_DNA"/>
</dbReference>
<dbReference type="Proteomes" id="UP000027138">
    <property type="component" value="Unassembled WGS sequence"/>
</dbReference>
<protein>
    <submittedName>
        <fullName evidence="1">Uncharacterized protein</fullName>
    </submittedName>
</protein>
<accession>A0A067LGM7</accession>
<evidence type="ECO:0000313" key="2">
    <source>
        <dbReference type="Proteomes" id="UP000027138"/>
    </source>
</evidence>
<reference evidence="1 2" key="1">
    <citation type="journal article" date="2014" name="PLoS ONE">
        <title>Global Analysis of Gene Expression Profiles in Physic Nut (Jatropha curcas L.) Seedlings Exposed to Salt Stress.</title>
        <authorList>
            <person name="Zhang L."/>
            <person name="Zhang C."/>
            <person name="Wu P."/>
            <person name="Chen Y."/>
            <person name="Li M."/>
            <person name="Jiang H."/>
            <person name="Wu G."/>
        </authorList>
    </citation>
    <scope>NUCLEOTIDE SEQUENCE [LARGE SCALE GENOMIC DNA]</scope>
    <source>
        <strain evidence="2">cv. GZQX0401</strain>
        <tissue evidence="1">Young leaves</tissue>
    </source>
</reference>
<gene>
    <name evidence="1" type="ORF">JCGZ_24240</name>
</gene>
<sequence>MELGKVFKDSRRGFVGKVTNIGIEGAMAGETGVGAGMVKSDSGEIGQVRGTVAGMEGTVVNIGTFMGREPIKSD</sequence>
<keyword evidence="2" id="KW-1185">Reference proteome</keyword>